<dbReference type="PANTHER" id="PTHR33129:SF1">
    <property type="entry name" value="ATP-BINDING PROTEIN"/>
    <property type="match status" value="1"/>
</dbReference>
<reference evidence="1 2" key="1">
    <citation type="journal article" date="2023" name="IScience">
        <title>Expanded male sex-determining region conserved during the evolution of homothallism in the green alga Volvox.</title>
        <authorList>
            <person name="Yamamoto K."/>
            <person name="Matsuzaki R."/>
            <person name="Mahakham W."/>
            <person name="Heman W."/>
            <person name="Sekimoto H."/>
            <person name="Kawachi M."/>
            <person name="Minakuchi Y."/>
            <person name="Toyoda A."/>
            <person name="Nozaki H."/>
        </authorList>
    </citation>
    <scope>NUCLEOTIDE SEQUENCE [LARGE SCALE GENOMIC DNA]</scope>
    <source>
        <strain evidence="1 2">NIES-4468</strain>
    </source>
</reference>
<evidence type="ECO:0000313" key="1">
    <source>
        <dbReference type="EMBL" id="GLI68649.1"/>
    </source>
</evidence>
<dbReference type="Proteomes" id="UP001165090">
    <property type="component" value="Unassembled WGS sequence"/>
</dbReference>
<evidence type="ECO:0000313" key="2">
    <source>
        <dbReference type="Proteomes" id="UP001165090"/>
    </source>
</evidence>
<dbReference type="PANTHER" id="PTHR33129">
    <property type="entry name" value="PROTEIN KINASE DOMAIN-CONTAINING PROTEIN-RELATED"/>
    <property type="match status" value="1"/>
</dbReference>
<dbReference type="InterPro" id="IPR052980">
    <property type="entry name" value="Crinkler_effector"/>
</dbReference>
<keyword evidence="2" id="KW-1185">Reference proteome</keyword>
<dbReference type="EMBL" id="BSDZ01000080">
    <property type="protein sequence ID" value="GLI68649.1"/>
    <property type="molecule type" value="Genomic_DNA"/>
</dbReference>
<name>A0ABQ5SG64_9CHLO</name>
<sequence length="114" mass="12942">PGIGKSFFAVVLMGWLVQEKGVNTILLDFQGMKYLFTSNGTDIKVEVGSEMDFFDEVNDPKTWWIVDMATAVQRDASTVLLACLDEQRYSEFLKLPGTTTLYMPIWTDDDIEEC</sequence>
<protein>
    <submittedName>
        <fullName evidence="1">Uncharacterized protein</fullName>
    </submittedName>
</protein>
<accession>A0ABQ5SG64</accession>
<feature type="non-terminal residue" evidence="1">
    <location>
        <position position="114"/>
    </location>
</feature>
<gene>
    <name evidence="1" type="ORF">VaNZ11_013123</name>
</gene>
<comment type="caution">
    <text evidence="1">The sequence shown here is derived from an EMBL/GenBank/DDBJ whole genome shotgun (WGS) entry which is preliminary data.</text>
</comment>
<proteinExistence type="predicted"/>
<feature type="non-terminal residue" evidence="1">
    <location>
        <position position="1"/>
    </location>
</feature>
<organism evidence="1 2">
    <name type="scientific">Volvox africanus</name>
    <dbReference type="NCBI Taxonomy" id="51714"/>
    <lineage>
        <taxon>Eukaryota</taxon>
        <taxon>Viridiplantae</taxon>
        <taxon>Chlorophyta</taxon>
        <taxon>core chlorophytes</taxon>
        <taxon>Chlorophyceae</taxon>
        <taxon>CS clade</taxon>
        <taxon>Chlamydomonadales</taxon>
        <taxon>Volvocaceae</taxon>
        <taxon>Volvox</taxon>
    </lineage>
</organism>